<proteinExistence type="inferred from homology"/>
<dbReference type="EMBL" id="JAPHEG010000005">
    <property type="protein sequence ID" value="MDF2953949.1"/>
    <property type="molecule type" value="Genomic_DNA"/>
</dbReference>
<dbReference type="PROSITE" id="PS01219">
    <property type="entry name" value="AMMONIUM_TRANSP"/>
    <property type="match status" value="1"/>
</dbReference>
<evidence type="ECO:0000313" key="12">
    <source>
        <dbReference type="EMBL" id="MDF2953949.1"/>
    </source>
</evidence>
<dbReference type="Proteomes" id="UP001144110">
    <property type="component" value="Unassembled WGS sequence"/>
</dbReference>
<name>A0AAE3TEG5_9BACT</name>
<dbReference type="InterPro" id="IPR002229">
    <property type="entry name" value="RhesusRHD"/>
</dbReference>
<evidence type="ECO:0000256" key="1">
    <source>
        <dbReference type="ARBA" id="ARBA00004651"/>
    </source>
</evidence>
<protein>
    <recommendedName>
        <fullName evidence="9 10">Ammonium transporter</fullName>
    </recommendedName>
</protein>
<dbReference type="Pfam" id="PF00909">
    <property type="entry name" value="Ammonium_transp"/>
    <property type="match status" value="1"/>
</dbReference>
<feature type="transmembrane region" description="Helical" evidence="10">
    <location>
        <begin position="220"/>
        <end position="238"/>
    </location>
</feature>
<feature type="transmembrane region" description="Helical" evidence="10">
    <location>
        <begin position="244"/>
        <end position="269"/>
    </location>
</feature>
<evidence type="ECO:0000256" key="5">
    <source>
        <dbReference type="ARBA" id="ARBA00022692"/>
    </source>
</evidence>
<feature type="transmembrane region" description="Helical" evidence="10">
    <location>
        <begin position="338"/>
        <end position="356"/>
    </location>
</feature>
<dbReference type="GO" id="GO:0005886">
    <property type="term" value="C:plasma membrane"/>
    <property type="evidence" value="ECO:0007669"/>
    <property type="project" value="UniProtKB-SubCell"/>
</dbReference>
<dbReference type="Gene3D" id="1.10.3430.10">
    <property type="entry name" value="Ammonium transporter AmtB like domains"/>
    <property type="match status" value="1"/>
</dbReference>
<keyword evidence="7 10" id="KW-0472">Membrane</keyword>
<accession>A0AAE3TEG5</accession>
<sequence>MKSLKVSLLILLFVFSFFIKQGLTQDVSSINSGDTAWVLISSALVMLMTLPGLALFYGGLSKRKDTLNTIAMSFITYCLVSILWIVYGYTLSFGADVAGLIGNFSKLFLKGINLNSLSGTIPEFIFVMFQLTFAAITVALISGAYIERLKFSVWICFSILWFTFSYIPVAHWVWGGGFLSKLGALDFAGGTVVHINAGIAALVGAMILKSRYDKAVIPHNLTLVVLGAGLLWFGWFGFNAGSALAANSLASAAFLNTNTATAMAALAWCFTEWLIFKKPTILGLASGVVVVGLVAITPAAGFVNIKGAIIIGLIAGILCFISVAYVKPKLGYDDTLDVFGIHGVGGFIGAILTGIFADPSIGGTAGLLYGNPKQLWIQIIAAGTTVVYTAIVTAIIFGILKIIFGNLRVPAGDELVGLDETQHGEKAYNLHI</sequence>
<dbReference type="FunFam" id="1.10.3430.10:FF:000007">
    <property type="entry name" value="Ammonium transporter"/>
    <property type="match status" value="1"/>
</dbReference>
<dbReference type="PANTHER" id="PTHR43029:SF10">
    <property type="entry name" value="AMMONIUM TRANSPORTER MEP2"/>
    <property type="match status" value="1"/>
</dbReference>
<feature type="transmembrane region" description="Helical" evidence="10">
    <location>
        <begin position="34"/>
        <end position="57"/>
    </location>
</feature>
<comment type="subcellular location">
    <subcellularLocation>
        <location evidence="1 10">Cell membrane</location>
        <topology evidence="1 10">Multi-pass membrane protein</topology>
    </subcellularLocation>
</comment>
<evidence type="ECO:0000313" key="13">
    <source>
        <dbReference type="Proteomes" id="UP001144110"/>
    </source>
</evidence>
<feature type="transmembrane region" description="Helical" evidence="10">
    <location>
        <begin position="281"/>
        <end position="302"/>
    </location>
</feature>
<evidence type="ECO:0000256" key="4">
    <source>
        <dbReference type="ARBA" id="ARBA00022475"/>
    </source>
</evidence>
<evidence type="ECO:0000256" key="8">
    <source>
        <dbReference type="ARBA" id="ARBA00023177"/>
    </source>
</evidence>
<evidence type="ECO:0000256" key="6">
    <source>
        <dbReference type="ARBA" id="ARBA00022989"/>
    </source>
</evidence>
<feature type="transmembrane region" description="Helical" evidence="10">
    <location>
        <begin position="124"/>
        <end position="146"/>
    </location>
</feature>
<evidence type="ECO:0000256" key="7">
    <source>
        <dbReference type="ARBA" id="ARBA00023136"/>
    </source>
</evidence>
<dbReference type="InterPro" id="IPR024041">
    <property type="entry name" value="NH4_transpt_AmtB-like_dom"/>
</dbReference>
<dbReference type="NCBIfam" id="TIGR00836">
    <property type="entry name" value="amt"/>
    <property type="match status" value="1"/>
</dbReference>
<feature type="transmembrane region" description="Helical" evidence="10">
    <location>
        <begin position="153"/>
        <end position="175"/>
    </location>
</feature>
<keyword evidence="6 10" id="KW-1133">Transmembrane helix</keyword>
<feature type="transmembrane region" description="Helical" evidence="10">
    <location>
        <begin position="308"/>
        <end position="326"/>
    </location>
</feature>
<dbReference type="SUPFAM" id="SSF111352">
    <property type="entry name" value="Ammonium transporter"/>
    <property type="match status" value="1"/>
</dbReference>
<dbReference type="InterPro" id="IPR029020">
    <property type="entry name" value="Ammonium/urea_transptr"/>
</dbReference>
<feature type="transmembrane region" description="Helical" evidence="10">
    <location>
        <begin position="187"/>
        <end position="208"/>
    </location>
</feature>
<feature type="transmembrane region" description="Helical" evidence="10">
    <location>
        <begin position="69"/>
        <end position="87"/>
    </location>
</feature>
<keyword evidence="5 10" id="KW-0812">Transmembrane</keyword>
<keyword evidence="4" id="KW-1003">Cell membrane</keyword>
<dbReference type="AlphaFoldDB" id="A0AAE3TEG5"/>
<keyword evidence="3 10" id="KW-0813">Transport</keyword>
<evidence type="ECO:0000256" key="2">
    <source>
        <dbReference type="ARBA" id="ARBA00005887"/>
    </source>
</evidence>
<dbReference type="InterPro" id="IPR001905">
    <property type="entry name" value="Ammonium_transpt"/>
</dbReference>
<evidence type="ECO:0000256" key="9">
    <source>
        <dbReference type="ARBA" id="ARBA00050025"/>
    </source>
</evidence>
<organism evidence="12 13">
    <name type="scientific">Candidatus Thermodesulfobacterium syntrophicum</name>
    <dbReference type="NCBI Taxonomy" id="3060442"/>
    <lineage>
        <taxon>Bacteria</taxon>
        <taxon>Pseudomonadati</taxon>
        <taxon>Thermodesulfobacteriota</taxon>
        <taxon>Thermodesulfobacteria</taxon>
        <taxon>Thermodesulfobacteriales</taxon>
        <taxon>Thermodesulfobacteriaceae</taxon>
        <taxon>Thermodesulfobacterium</taxon>
    </lineage>
</organism>
<reference evidence="12" key="1">
    <citation type="submission" date="2022-11" db="EMBL/GenBank/DDBJ databases">
        <title>Candidatus Alkanophaga archaea from heated hydrothermal vent sediment oxidize petroleum alkanes.</title>
        <authorList>
            <person name="Zehnle H."/>
            <person name="Laso-Perez R."/>
            <person name="Lipp J."/>
            <person name="Teske A."/>
            <person name="Wegener G."/>
        </authorList>
    </citation>
    <scope>NUCLEOTIDE SEQUENCE</scope>
    <source>
        <strain evidence="12">MCA70</strain>
    </source>
</reference>
<evidence type="ECO:0000256" key="10">
    <source>
        <dbReference type="RuleBase" id="RU362002"/>
    </source>
</evidence>
<dbReference type="GO" id="GO:0008519">
    <property type="term" value="F:ammonium channel activity"/>
    <property type="evidence" value="ECO:0007669"/>
    <property type="project" value="InterPro"/>
</dbReference>
<comment type="similarity">
    <text evidence="2 10">Belongs to the ammonia transporter channel (TC 1.A.11.2) family.</text>
</comment>
<dbReference type="InterPro" id="IPR018047">
    <property type="entry name" value="Ammonium_transpt_CS"/>
</dbReference>
<gene>
    <name evidence="12" type="ORF">OD816_001194</name>
</gene>
<feature type="domain" description="Ammonium transporter AmtB-like" evidence="11">
    <location>
        <begin position="36"/>
        <end position="428"/>
    </location>
</feature>
<feature type="transmembrane region" description="Helical" evidence="10">
    <location>
        <begin position="376"/>
        <end position="400"/>
    </location>
</feature>
<dbReference type="PRINTS" id="PR00342">
    <property type="entry name" value="RHESUSRHD"/>
</dbReference>
<dbReference type="PANTHER" id="PTHR43029">
    <property type="entry name" value="AMMONIUM TRANSPORTER MEP2"/>
    <property type="match status" value="1"/>
</dbReference>
<keyword evidence="8 10" id="KW-0924">Ammonia transport</keyword>
<evidence type="ECO:0000256" key="3">
    <source>
        <dbReference type="ARBA" id="ARBA00022448"/>
    </source>
</evidence>
<comment type="caution">
    <text evidence="12">The sequence shown here is derived from an EMBL/GenBank/DDBJ whole genome shotgun (WGS) entry which is preliminary data.</text>
</comment>
<evidence type="ECO:0000259" key="11">
    <source>
        <dbReference type="Pfam" id="PF00909"/>
    </source>
</evidence>